<accession>A0A7M5XIE0</accession>
<comment type="similarity">
    <text evidence="1">Belongs to the heparin-binding growth factors family.</text>
</comment>
<dbReference type="CDD" id="cd00058">
    <property type="entry name" value="beta-trefoil_FGF"/>
    <property type="match status" value="1"/>
</dbReference>
<keyword evidence="3" id="KW-0732">Signal</keyword>
<dbReference type="Gene3D" id="2.80.10.50">
    <property type="match status" value="1"/>
</dbReference>
<evidence type="ECO:0000313" key="4">
    <source>
        <dbReference type="EnsemblMetazoa" id="CLYHEMP023844.2"/>
    </source>
</evidence>
<dbReference type="InterPro" id="IPR056378">
    <property type="entry name" value="Let-756-like_FGF"/>
</dbReference>
<dbReference type="InterPro" id="IPR008996">
    <property type="entry name" value="IL1/FGF"/>
</dbReference>
<dbReference type="AlphaFoldDB" id="A0A7M5XIE0"/>
<evidence type="ECO:0000256" key="1">
    <source>
        <dbReference type="ARBA" id="ARBA00007936"/>
    </source>
</evidence>
<feature type="region of interest" description="Disordered" evidence="2">
    <location>
        <begin position="81"/>
        <end position="107"/>
    </location>
</feature>
<dbReference type="PANTHER" id="PTHR11486">
    <property type="entry name" value="FIBROBLAST GROWTH FACTOR"/>
    <property type="match status" value="1"/>
</dbReference>
<reference evidence="4" key="1">
    <citation type="submission" date="2021-01" db="UniProtKB">
        <authorList>
            <consortium name="EnsemblMetazoa"/>
        </authorList>
    </citation>
    <scope>IDENTIFICATION</scope>
</reference>
<evidence type="ECO:0000256" key="2">
    <source>
        <dbReference type="SAM" id="MobiDB-lite"/>
    </source>
</evidence>
<protein>
    <recommendedName>
        <fullName evidence="6">Fibroblast growth factor</fullName>
    </recommendedName>
</protein>
<dbReference type="Pfam" id="PF00167">
    <property type="entry name" value="FGF"/>
    <property type="match status" value="1"/>
</dbReference>
<dbReference type="EnsemblMetazoa" id="CLYHEMT023844.2">
    <property type="protein sequence ID" value="CLYHEMP023844.2"/>
    <property type="gene ID" value="CLYHEMG023844"/>
</dbReference>
<evidence type="ECO:0000256" key="3">
    <source>
        <dbReference type="SAM" id="SignalP"/>
    </source>
</evidence>
<evidence type="ECO:0008006" key="6">
    <source>
        <dbReference type="Google" id="ProtNLM"/>
    </source>
</evidence>
<dbReference type="InterPro" id="IPR002209">
    <property type="entry name" value="Fibroblast_GF_fam"/>
</dbReference>
<sequence length="248" mass="28621">MMYFLRQVVAIVISSFILILTQTTDSTHALPRHRDIRSTSTGSRKGRLSITVVREFLDKNRNPEKEIEAVERTSLSVRTTSLGAGSSSVGEPSHSREPTWFSRNGSNNFKKMKRRSRRKRQKRGAKVNTDAAYISEFKTNQRVYKYCNKLGFCLRLNADGKVDGTRNKEDPYTVLLFESHGRSIIRIKGYYANKYLTMNQKGVPAGEVRYFCQADPHFFDSLFRLTEEENRWDTIASLIFRREGLICL</sequence>
<name>A0A7M5XIE0_9CNID</name>
<evidence type="ECO:0000313" key="5">
    <source>
        <dbReference type="Proteomes" id="UP000594262"/>
    </source>
</evidence>
<keyword evidence="5" id="KW-1185">Reference proteome</keyword>
<dbReference type="GO" id="GO:0008083">
    <property type="term" value="F:growth factor activity"/>
    <property type="evidence" value="ECO:0007669"/>
    <property type="project" value="InterPro"/>
</dbReference>
<feature type="chain" id="PRO_5029574533" description="Fibroblast growth factor" evidence="3">
    <location>
        <begin position="30"/>
        <end position="248"/>
    </location>
</feature>
<dbReference type="SUPFAM" id="SSF50353">
    <property type="entry name" value="Cytokine"/>
    <property type="match status" value="1"/>
</dbReference>
<dbReference type="Proteomes" id="UP000594262">
    <property type="component" value="Unplaced"/>
</dbReference>
<dbReference type="OrthoDB" id="5986928at2759"/>
<organism evidence="4 5">
    <name type="scientific">Clytia hemisphaerica</name>
    <dbReference type="NCBI Taxonomy" id="252671"/>
    <lineage>
        <taxon>Eukaryota</taxon>
        <taxon>Metazoa</taxon>
        <taxon>Cnidaria</taxon>
        <taxon>Hydrozoa</taxon>
        <taxon>Hydroidolina</taxon>
        <taxon>Leptothecata</taxon>
        <taxon>Obeliida</taxon>
        <taxon>Clytiidae</taxon>
        <taxon>Clytia</taxon>
    </lineage>
</organism>
<proteinExistence type="inferred from homology"/>
<feature type="compositionally biased region" description="Polar residues" evidence="2">
    <location>
        <begin position="81"/>
        <end position="90"/>
    </location>
</feature>
<feature type="signal peptide" evidence="3">
    <location>
        <begin position="1"/>
        <end position="29"/>
    </location>
</feature>